<evidence type="ECO:0000313" key="8">
    <source>
        <dbReference type="Proteomes" id="UP000305939"/>
    </source>
</evidence>
<dbReference type="CDD" id="cd01318">
    <property type="entry name" value="DHOase_IIb"/>
    <property type="match status" value="1"/>
</dbReference>
<dbReference type="SUPFAM" id="SSF51556">
    <property type="entry name" value="Metallo-dependent hydrolases"/>
    <property type="match status" value="1"/>
</dbReference>
<dbReference type="Proteomes" id="UP000305939">
    <property type="component" value="Unassembled WGS sequence"/>
</dbReference>
<dbReference type="EMBL" id="SSMC01000001">
    <property type="protein sequence ID" value="THD69081.1"/>
    <property type="molecule type" value="Genomic_DNA"/>
</dbReference>
<dbReference type="GO" id="GO:0006145">
    <property type="term" value="P:purine nucleobase catabolic process"/>
    <property type="evidence" value="ECO:0007669"/>
    <property type="project" value="TreeGrafter"/>
</dbReference>
<dbReference type="InterPro" id="IPR032466">
    <property type="entry name" value="Metal_Hydrolase"/>
</dbReference>
<keyword evidence="4" id="KW-0479">Metal-binding</keyword>
<dbReference type="Gene3D" id="3.20.20.140">
    <property type="entry name" value="Metal-dependent hydrolases"/>
    <property type="match status" value="1"/>
</dbReference>
<dbReference type="InterPro" id="IPR002195">
    <property type="entry name" value="Dihydroorotase_CS"/>
</dbReference>
<sequence length="445" mass="50330">MSKILIKNANIVNEQKITKGDLLIENEYIVEIASEISADKADEVIDAEGKYLLPGIIDDQVHFREPGLTHKGNIATESRAAIAGGVTTFIEQPNTNPQTVSIERLEEKMEIARNTSFANYSFMFGGTNDNLEELKKLDPRACAGIKLFLGSSTGNMLVDDEQVLENIFKSTDLVISTHCEDEATIRENLRIYQERFGDDIPIENHPLIRSEEACYLSSSRAIALAKKTGARLHVFHVSTGKETELFRNDIPLEEKKITAEVCTHHLWFSDADYAKKGTFIKWNPAVKTAADRDALWDALLDDRIDIIATDHAPHTLEEKENVYTQAPSGGPLVQHTLAALLEKHKEGRISMEKLVQKMSHNPAILFDIEKRGYIREGYFADLILVDLNESWTVDKSNILYKCQWSPFEGTRFSSRVTHTFLNGNLAYNNGQFSKERRVKRLTFNR</sequence>
<dbReference type="InterPro" id="IPR006680">
    <property type="entry name" value="Amidohydro-rel"/>
</dbReference>
<dbReference type="Pfam" id="PF01979">
    <property type="entry name" value="Amidohydro_1"/>
    <property type="match status" value="1"/>
</dbReference>
<reference evidence="7 8" key="1">
    <citation type="submission" date="2019-04" db="EMBL/GenBank/DDBJ databases">
        <title>Draft genome sequence of Robertkochia marina CC-AMO-30D.</title>
        <authorList>
            <person name="Hameed A."/>
            <person name="Lin S.-Y."/>
            <person name="Shahina M."/>
            <person name="Lai W.-A."/>
            <person name="Young C.-C."/>
        </authorList>
    </citation>
    <scope>NUCLEOTIDE SEQUENCE [LARGE SCALE GENOMIC DNA]</scope>
    <source>
        <strain evidence="7 8">CC-AMO-30D</strain>
    </source>
</reference>
<dbReference type="OrthoDB" id="9765462at2"/>
<evidence type="ECO:0000259" key="6">
    <source>
        <dbReference type="Pfam" id="PF01979"/>
    </source>
</evidence>
<evidence type="ECO:0000256" key="2">
    <source>
        <dbReference type="ARBA" id="ARBA00002368"/>
    </source>
</evidence>
<evidence type="ECO:0000313" key="7">
    <source>
        <dbReference type="EMBL" id="THD69081.1"/>
    </source>
</evidence>
<dbReference type="RefSeq" id="WP_136334571.1">
    <property type="nucleotide sequence ID" value="NZ_QXMP01000004.1"/>
</dbReference>
<proteinExistence type="inferred from homology"/>
<dbReference type="InterPro" id="IPR011059">
    <property type="entry name" value="Metal-dep_hydrolase_composite"/>
</dbReference>
<organism evidence="7 8">
    <name type="scientific">Robertkochia marina</name>
    <dbReference type="NCBI Taxonomy" id="1227945"/>
    <lineage>
        <taxon>Bacteria</taxon>
        <taxon>Pseudomonadati</taxon>
        <taxon>Bacteroidota</taxon>
        <taxon>Flavobacteriia</taxon>
        <taxon>Flavobacteriales</taxon>
        <taxon>Flavobacteriaceae</taxon>
        <taxon>Robertkochia</taxon>
    </lineage>
</organism>
<keyword evidence="5 7" id="KW-0378">Hydrolase</keyword>
<comment type="cofactor">
    <cofactor evidence="1">
        <name>Zn(2+)</name>
        <dbReference type="ChEBI" id="CHEBI:29105"/>
    </cofactor>
</comment>
<keyword evidence="8" id="KW-1185">Reference proteome</keyword>
<dbReference type="PANTHER" id="PTHR43668:SF4">
    <property type="entry name" value="ALLANTOINASE"/>
    <property type="match status" value="1"/>
</dbReference>
<dbReference type="Gene3D" id="2.30.40.10">
    <property type="entry name" value="Urease, subunit C, domain 1"/>
    <property type="match status" value="1"/>
</dbReference>
<evidence type="ECO:0000256" key="1">
    <source>
        <dbReference type="ARBA" id="ARBA00001947"/>
    </source>
</evidence>
<dbReference type="PANTHER" id="PTHR43668">
    <property type="entry name" value="ALLANTOINASE"/>
    <property type="match status" value="1"/>
</dbReference>
<dbReference type="GO" id="GO:0004151">
    <property type="term" value="F:dihydroorotase activity"/>
    <property type="evidence" value="ECO:0007669"/>
    <property type="project" value="UniProtKB-EC"/>
</dbReference>
<feature type="domain" description="Amidohydrolase-related" evidence="6">
    <location>
        <begin position="51"/>
        <end position="425"/>
    </location>
</feature>
<dbReference type="NCBIfam" id="TIGR00857">
    <property type="entry name" value="pyrC_multi"/>
    <property type="match status" value="1"/>
</dbReference>
<dbReference type="GO" id="GO:0046872">
    <property type="term" value="F:metal ion binding"/>
    <property type="evidence" value="ECO:0007669"/>
    <property type="project" value="UniProtKB-KW"/>
</dbReference>
<comment type="similarity">
    <text evidence="3">Belongs to the metallo-dependent hydrolases superfamily. DHOase family. Class I DHOase subfamily.</text>
</comment>
<evidence type="ECO:0000256" key="3">
    <source>
        <dbReference type="ARBA" id="ARBA00010286"/>
    </source>
</evidence>
<dbReference type="NCBIfam" id="NF006688">
    <property type="entry name" value="PRK09236.1"/>
    <property type="match status" value="1"/>
</dbReference>
<name>A0A4S3M450_9FLAO</name>
<dbReference type="InterPro" id="IPR050138">
    <property type="entry name" value="DHOase/Allantoinase_Hydrolase"/>
</dbReference>
<evidence type="ECO:0000256" key="4">
    <source>
        <dbReference type="ARBA" id="ARBA00022723"/>
    </source>
</evidence>
<dbReference type="GO" id="GO:0004038">
    <property type="term" value="F:allantoinase activity"/>
    <property type="evidence" value="ECO:0007669"/>
    <property type="project" value="TreeGrafter"/>
</dbReference>
<protein>
    <submittedName>
        <fullName evidence="7">Dihydroorotase</fullName>
        <ecNumber evidence="7">3.5.2.3</ecNumber>
    </submittedName>
</protein>
<dbReference type="AlphaFoldDB" id="A0A4S3M450"/>
<dbReference type="EC" id="3.5.2.3" evidence="7"/>
<comment type="function">
    <text evidence="2">Catalyzes the reversible cyclization of carbamoyl aspartate to dihydroorotate.</text>
</comment>
<dbReference type="GO" id="GO:0005737">
    <property type="term" value="C:cytoplasm"/>
    <property type="evidence" value="ECO:0007669"/>
    <property type="project" value="TreeGrafter"/>
</dbReference>
<dbReference type="SUPFAM" id="SSF51338">
    <property type="entry name" value="Composite domain of metallo-dependent hydrolases"/>
    <property type="match status" value="1"/>
</dbReference>
<evidence type="ECO:0000256" key="5">
    <source>
        <dbReference type="ARBA" id="ARBA00022801"/>
    </source>
</evidence>
<gene>
    <name evidence="7" type="ORF">E7Z59_01770</name>
</gene>
<comment type="caution">
    <text evidence="7">The sequence shown here is derived from an EMBL/GenBank/DDBJ whole genome shotgun (WGS) entry which is preliminary data.</text>
</comment>
<dbReference type="PROSITE" id="PS00483">
    <property type="entry name" value="DIHYDROOROTASE_2"/>
    <property type="match status" value="1"/>
</dbReference>
<accession>A0A4S3M450</accession>